<dbReference type="OrthoDB" id="10319018at2759"/>
<dbReference type="GeneID" id="36323578"/>
<feature type="region of interest" description="Disordered" evidence="1">
    <location>
        <begin position="158"/>
        <end position="177"/>
    </location>
</feature>
<name>A0A1X6NAP7_9APHY</name>
<dbReference type="EMBL" id="KZ110593">
    <property type="protein sequence ID" value="OSX65516.1"/>
    <property type="molecule type" value="Genomic_DNA"/>
</dbReference>
<keyword evidence="3" id="KW-1185">Reference proteome</keyword>
<organism evidence="2 3">
    <name type="scientific">Postia placenta MAD-698-R-SB12</name>
    <dbReference type="NCBI Taxonomy" id="670580"/>
    <lineage>
        <taxon>Eukaryota</taxon>
        <taxon>Fungi</taxon>
        <taxon>Dikarya</taxon>
        <taxon>Basidiomycota</taxon>
        <taxon>Agaricomycotina</taxon>
        <taxon>Agaricomycetes</taxon>
        <taxon>Polyporales</taxon>
        <taxon>Adustoporiaceae</taxon>
        <taxon>Rhodonia</taxon>
    </lineage>
</organism>
<reference evidence="2 3" key="1">
    <citation type="submission" date="2017-04" db="EMBL/GenBank/DDBJ databases">
        <title>Genome Sequence of the Model Brown-Rot Fungus Postia placenta SB12.</title>
        <authorList>
            <consortium name="DOE Joint Genome Institute"/>
            <person name="Gaskell J."/>
            <person name="Kersten P."/>
            <person name="Larrondo L.F."/>
            <person name="Canessa P."/>
            <person name="Martinez D."/>
            <person name="Hibbett D."/>
            <person name="Schmoll M."/>
            <person name="Kubicek C.P."/>
            <person name="Martinez A.T."/>
            <person name="Yadav J."/>
            <person name="Master E."/>
            <person name="Magnuson J.K."/>
            <person name="James T."/>
            <person name="Yaver D."/>
            <person name="Berka R."/>
            <person name="Labutti K."/>
            <person name="Lipzen A."/>
            <person name="Aerts A."/>
            <person name="Barry K."/>
            <person name="Henrissat B."/>
            <person name="Blanchette R."/>
            <person name="Grigoriev I."/>
            <person name="Cullen D."/>
        </authorList>
    </citation>
    <scope>NUCLEOTIDE SEQUENCE [LARGE SCALE GENOMIC DNA]</scope>
    <source>
        <strain evidence="2 3">MAD-698-R-SB12</strain>
    </source>
</reference>
<gene>
    <name evidence="2" type="ORF">POSPLADRAFT_1044865</name>
</gene>
<evidence type="ECO:0000313" key="2">
    <source>
        <dbReference type="EMBL" id="OSX65516.1"/>
    </source>
</evidence>
<proteinExistence type="predicted"/>
<accession>A0A1X6NAP7</accession>
<evidence type="ECO:0000313" key="3">
    <source>
        <dbReference type="Proteomes" id="UP000194127"/>
    </source>
</evidence>
<protein>
    <submittedName>
        <fullName evidence="2">Uncharacterized protein</fullName>
    </submittedName>
</protein>
<dbReference type="Proteomes" id="UP000194127">
    <property type="component" value="Unassembled WGS sequence"/>
</dbReference>
<sequence length="259" mass="28524">MTRVMAAVARASPAQRASDFVAGRRWAVGQSAVRTRGDGEVAIWRRPVTDGGRCACVVRARARPLHKRRKEHGQCRGPSGADARRRRARLGVGWEDGRGVVGCDKRCATIERRDGPGQGRARARAKCRKHGRGRDRGVYGQLLRDVVMGRIASCRDGEESFGRDGDGGGPSPRAHAGEHRHFCDTHARPWPYGAAEWVGIRDQFSAELQCIMSVIDASALRLMCDWGAARPGKCAESIWWVVIAQRRRGRAAGVQRWIG</sequence>
<dbReference type="AlphaFoldDB" id="A0A1X6NAP7"/>
<evidence type="ECO:0000256" key="1">
    <source>
        <dbReference type="SAM" id="MobiDB-lite"/>
    </source>
</evidence>
<dbReference type="RefSeq" id="XP_024342310.1">
    <property type="nucleotide sequence ID" value="XM_024478628.1"/>
</dbReference>